<name>A0AAN9LZN7_CANGL</name>
<accession>A0AAN9LZN7</accession>
<feature type="region of interest" description="Disordered" evidence="1">
    <location>
        <begin position="38"/>
        <end position="62"/>
    </location>
</feature>
<reference evidence="2 3" key="1">
    <citation type="submission" date="2024-01" db="EMBL/GenBank/DDBJ databases">
        <title>The genomes of 5 underutilized Papilionoideae crops provide insights into root nodulation and disease resistanc.</title>
        <authorList>
            <person name="Jiang F."/>
        </authorList>
    </citation>
    <scope>NUCLEOTIDE SEQUENCE [LARGE SCALE GENOMIC DNA]</scope>
    <source>
        <strain evidence="2">LVBAO_FW01</strain>
        <tissue evidence="2">Leaves</tissue>
    </source>
</reference>
<dbReference type="Proteomes" id="UP001367508">
    <property type="component" value="Unassembled WGS sequence"/>
</dbReference>
<evidence type="ECO:0000256" key="1">
    <source>
        <dbReference type="SAM" id="MobiDB-lite"/>
    </source>
</evidence>
<protein>
    <submittedName>
        <fullName evidence="2">Uncharacterized protein</fullName>
    </submittedName>
</protein>
<gene>
    <name evidence="2" type="ORF">VNO77_14776</name>
</gene>
<dbReference type="EMBL" id="JAYMYQ010000003">
    <property type="protein sequence ID" value="KAK7344756.1"/>
    <property type="molecule type" value="Genomic_DNA"/>
</dbReference>
<evidence type="ECO:0000313" key="2">
    <source>
        <dbReference type="EMBL" id="KAK7344756.1"/>
    </source>
</evidence>
<comment type="caution">
    <text evidence="2">The sequence shown here is derived from an EMBL/GenBank/DDBJ whole genome shotgun (WGS) entry which is preliminary data.</text>
</comment>
<evidence type="ECO:0000313" key="3">
    <source>
        <dbReference type="Proteomes" id="UP001367508"/>
    </source>
</evidence>
<proteinExistence type="predicted"/>
<dbReference type="AlphaFoldDB" id="A0AAN9LZN7"/>
<organism evidence="2 3">
    <name type="scientific">Canavalia gladiata</name>
    <name type="common">Sword bean</name>
    <name type="synonym">Dolichos gladiatus</name>
    <dbReference type="NCBI Taxonomy" id="3824"/>
    <lineage>
        <taxon>Eukaryota</taxon>
        <taxon>Viridiplantae</taxon>
        <taxon>Streptophyta</taxon>
        <taxon>Embryophyta</taxon>
        <taxon>Tracheophyta</taxon>
        <taxon>Spermatophyta</taxon>
        <taxon>Magnoliopsida</taxon>
        <taxon>eudicotyledons</taxon>
        <taxon>Gunneridae</taxon>
        <taxon>Pentapetalae</taxon>
        <taxon>rosids</taxon>
        <taxon>fabids</taxon>
        <taxon>Fabales</taxon>
        <taxon>Fabaceae</taxon>
        <taxon>Papilionoideae</taxon>
        <taxon>50 kb inversion clade</taxon>
        <taxon>NPAAA clade</taxon>
        <taxon>indigoferoid/millettioid clade</taxon>
        <taxon>Phaseoleae</taxon>
        <taxon>Canavalia</taxon>
    </lineage>
</organism>
<sequence>MRQTYEFFELTRRLLKSLAMDPTHPLLKPESDMSKGWIPLKLSHGGDGKPGNESLVEKGTPGRHACKKGTYVQNGLILIDVDPKSKRSSMVLVKENLNITMGGISTKQQRWPSG</sequence>
<keyword evidence="3" id="KW-1185">Reference proteome</keyword>